<organism evidence="1 2">
    <name type="scientific">Glossina austeni</name>
    <name type="common">Savannah tsetse fly</name>
    <dbReference type="NCBI Taxonomy" id="7395"/>
    <lineage>
        <taxon>Eukaryota</taxon>
        <taxon>Metazoa</taxon>
        <taxon>Ecdysozoa</taxon>
        <taxon>Arthropoda</taxon>
        <taxon>Hexapoda</taxon>
        <taxon>Insecta</taxon>
        <taxon>Pterygota</taxon>
        <taxon>Neoptera</taxon>
        <taxon>Endopterygota</taxon>
        <taxon>Diptera</taxon>
        <taxon>Brachycera</taxon>
        <taxon>Muscomorpha</taxon>
        <taxon>Hippoboscoidea</taxon>
        <taxon>Glossinidae</taxon>
        <taxon>Glossina</taxon>
    </lineage>
</organism>
<accession>A0A1A9VVN5</accession>
<name>A0A1A9VVN5_GLOAU</name>
<dbReference type="EnsemblMetazoa" id="GAUT049165-RA">
    <property type="protein sequence ID" value="GAUT049165-PA"/>
    <property type="gene ID" value="GAUT049165"/>
</dbReference>
<protein>
    <submittedName>
        <fullName evidence="1">Uncharacterized protein</fullName>
    </submittedName>
</protein>
<keyword evidence="2" id="KW-1185">Reference proteome</keyword>
<dbReference type="Proteomes" id="UP000078200">
    <property type="component" value="Unassembled WGS sequence"/>
</dbReference>
<evidence type="ECO:0000313" key="1">
    <source>
        <dbReference type="EnsemblMetazoa" id="GAUT049165-PA"/>
    </source>
</evidence>
<dbReference type="VEuPathDB" id="VectorBase:GAUT049165"/>
<evidence type="ECO:0000313" key="2">
    <source>
        <dbReference type="Proteomes" id="UP000078200"/>
    </source>
</evidence>
<dbReference type="AlphaFoldDB" id="A0A1A9VVN5"/>
<proteinExistence type="predicted"/>
<reference evidence="1" key="1">
    <citation type="submission" date="2020-05" db="UniProtKB">
        <authorList>
            <consortium name="EnsemblMetazoa"/>
        </authorList>
    </citation>
    <scope>IDENTIFICATION</scope>
    <source>
        <strain evidence="1">TTRI</strain>
    </source>
</reference>
<sequence length="130" mass="14974">MIVKLSDDHLRPFLIEFGSDSEHFLAASSSKFLEGESFTEGNTLPSLSLVTKFTATLYRNPYLKILFLNLLFSTTIDFLSGSYLKFNLICDEQQCLEVHILYLNISIRINWKFSNVLNTTPKDSCFYKIQ</sequence>